<evidence type="ECO:0000313" key="1">
    <source>
        <dbReference type="EMBL" id="CAH2008047.1"/>
    </source>
</evidence>
<gene>
    <name evidence="1" type="ORF">ACAOBT_LOCUS29982</name>
</gene>
<sequence>MIFSNLAKYSVPSFLKSYVEQYALRSTLVLIIIFLNVFKFRESKFFVSGSLSKNIKSSNSGDILNFILSFFFSESNSRSNSAHSRSNPHLCAYPC</sequence>
<organism evidence="1 2">
    <name type="scientific">Acanthoscelides obtectus</name>
    <name type="common">Bean weevil</name>
    <name type="synonym">Bruchus obtectus</name>
    <dbReference type="NCBI Taxonomy" id="200917"/>
    <lineage>
        <taxon>Eukaryota</taxon>
        <taxon>Metazoa</taxon>
        <taxon>Ecdysozoa</taxon>
        <taxon>Arthropoda</taxon>
        <taxon>Hexapoda</taxon>
        <taxon>Insecta</taxon>
        <taxon>Pterygota</taxon>
        <taxon>Neoptera</taxon>
        <taxon>Endopterygota</taxon>
        <taxon>Coleoptera</taxon>
        <taxon>Polyphaga</taxon>
        <taxon>Cucujiformia</taxon>
        <taxon>Chrysomeloidea</taxon>
        <taxon>Chrysomelidae</taxon>
        <taxon>Bruchinae</taxon>
        <taxon>Bruchini</taxon>
        <taxon>Acanthoscelides</taxon>
    </lineage>
</organism>
<comment type="caution">
    <text evidence="1">The sequence shown here is derived from an EMBL/GenBank/DDBJ whole genome shotgun (WGS) entry which is preliminary data.</text>
</comment>
<dbReference type="AlphaFoldDB" id="A0A9P0M2S1"/>
<name>A0A9P0M2S1_ACAOB</name>
<dbReference type="Proteomes" id="UP001152888">
    <property type="component" value="Unassembled WGS sequence"/>
</dbReference>
<evidence type="ECO:0000313" key="2">
    <source>
        <dbReference type="Proteomes" id="UP001152888"/>
    </source>
</evidence>
<accession>A0A9P0M2S1</accession>
<keyword evidence="2" id="KW-1185">Reference proteome</keyword>
<reference evidence="1" key="1">
    <citation type="submission" date="2022-03" db="EMBL/GenBank/DDBJ databases">
        <authorList>
            <person name="Sayadi A."/>
        </authorList>
    </citation>
    <scope>NUCLEOTIDE SEQUENCE</scope>
</reference>
<protein>
    <submittedName>
        <fullName evidence="1">Uncharacterized protein</fullName>
    </submittedName>
</protein>
<dbReference type="EMBL" id="CAKOFQ010007781">
    <property type="protein sequence ID" value="CAH2008047.1"/>
    <property type="molecule type" value="Genomic_DNA"/>
</dbReference>
<proteinExistence type="predicted"/>